<evidence type="ECO:0000313" key="19">
    <source>
        <dbReference type="EMBL" id="KJB22664.1"/>
    </source>
</evidence>
<dbReference type="PRINTS" id="PR00468">
    <property type="entry name" value="PLTLPOXGNASE"/>
</dbReference>
<dbReference type="InterPro" id="IPR001024">
    <property type="entry name" value="PLAT/LH2_dom"/>
</dbReference>
<feature type="coiled-coil region" evidence="15">
    <location>
        <begin position="919"/>
        <end position="946"/>
    </location>
</feature>
<keyword evidence="20" id="KW-1185">Reference proteome</keyword>
<keyword evidence="4 13" id="KW-0479">Metal-binding</keyword>
<dbReference type="Gene3D" id="4.10.372.10">
    <property type="entry name" value="Lipoxygenase-1, Domain 3"/>
    <property type="match status" value="1"/>
</dbReference>
<keyword evidence="15" id="KW-0175">Coiled coil</keyword>
<dbReference type="InterPro" id="IPR036226">
    <property type="entry name" value="LipOase_C_sf"/>
</dbReference>
<comment type="function">
    <text evidence="14">Plant lipoxygenase may be involved in a number of diverse aspects of plant physiology including growth and development, pest resistance, and senescence or responses to wounding.</text>
</comment>
<dbReference type="InterPro" id="IPR013819">
    <property type="entry name" value="LipOase_C"/>
</dbReference>
<dbReference type="InterPro" id="IPR001246">
    <property type="entry name" value="LipOase_plant"/>
</dbReference>
<evidence type="ECO:0000259" key="17">
    <source>
        <dbReference type="PROSITE" id="PS50095"/>
    </source>
</evidence>
<dbReference type="InterPro" id="IPR036392">
    <property type="entry name" value="PLAT/LH2_dom_sf"/>
</dbReference>
<evidence type="ECO:0000256" key="15">
    <source>
        <dbReference type="SAM" id="Coils"/>
    </source>
</evidence>
<accession>A0A0D2QSL4</accession>
<evidence type="ECO:0000256" key="14">
    <source>
        <dbReference type="RuleBase" id="RU003975"/>
    </source>
</evidence>
<keyword evidence="8 13" id="KW-0560">Oxidoreductase</keyword>
<dbReference type="AlphaFoldDB" id="A0A0D2QSL4"/>
<protein>
    <recommendedName>
        <fullName evidence="14">Lipoxygenase</fullName>
        <ecNumber evidence="14">1.13.11.-</ecNumber>
    </recommendedName>
</protein>
<evidence type="ECO:0000256" key="4">
    <source>
        <dbReference type="ARBA" id="ARBA00022723"/>
    </source>
</evidence>
<dbReference type="EMBL" id="CM001743">
    <property type="protein sequence ID" value="KJB22664.1"/>
    <property type="molecule type" value="Genomic_DNA"/>
</dbReference>
<evidence type="ECO:0000256" key="13">
    <source>
        <dbReference type="RuleBase" id="RU003974"/>
    </source>
</evidence>
<dbReference type="SMART" id="SM00308">
    <property type="entry name" value="LH2"/>
    <property type="match status" value="1"/>
</dbReference>
<evidence type="ECO:0000256" key="5">
    <source>
        <dbReference type="ARBA" id="ARBA00022767"/>
    </source>
</evidence>
<sequence>MVETAGCCGLLQACCHRHDPQKYIIQGEFEIDRSPWFSLCASGLSVAVRLYSQKMDPTTRKGIESENAYVMKGKEPERKKHEVFKVPMKVIKFKLKFEVTRDFGIPGAFVVENRDKKHEFFLKSVILHYIKHPDILEERKFHFYCGSWVYPITKTGFKRIFFSDQLYLPKKTLEGLIELRKKELQKLQAPRLKGEWNPWDQIYDYDVYNNLGDPENGRLYVRPVLGGSTKFPYPRRLKTGHPNCQHDHSRESGPASCFQFYVPPDERRKTTRTEKQLRRGSYSISCATLPPLWNRECPDFVTRVAHFLVPKAAISKKDVRFIRSIIDFCRKLKLPSSHGGPSRSDPSEEQDIFEDIIGFYADKEVEELNNSDKQRLEKLVPKEILNQVVATLALKGQHVGAQFPSIIAEDKFAWAEDKEFGRQMLAGTNPVRIRKCKWQGEGLLPLEIWCKMSGYAELSKDGVPEEEDLSLLQEIWYKILYYDCKSPEDGVLKEMKSNPQKWGDLFKEMKSNPQKLEDLFKALVNDRVFILDHHYLEQFLTMINGKGVCAYATRTILIAPDSSFEMLQPVAIELSLSGGSTRLVVPQETPLWEFAKFHVASNDTAYHQLVSHWLQTHAVVEPFIIATRRRLSVMHPIHRLLDPHFKDTLHINALARAIFLNAGGILETLLFTGEYSMELSSHLYKEWRFDKQALPEDLLERGMAKPRVRDEVVSGPMEHVERDKSSNKAATGAEQEMFEVDAEVELVLEDYPYAKDGIEIWTAIETWVTKYCNIFYHNNNDVMEDEEIQEWWNEIKTRGHKDRKEGWYDINTFESLVKALTTLIWISSGLHAAVNFGQYGYGGWPPNRPMLLRKFLPTDEVLEKMSDKDIMKFLEEMLPDKFQMKLAIAVMDLLSRHTSDEVHLGQTSPQKEWPLIEDQDIIQKKFKEFRENLKAIERNIKERNKEYLLMNRWGNAKIPYKLLYPDTSKSMPPTSKEKGKHHPEKADINERGIPNSISI</sequence>
<dbReference type="PROSITE" id="PS50095">
    <property type="entry name" value="PLAT"/>
    <property type="match status" value="1"/>
</dbReference>
<feature type="domain" description="PLAT" evidence="17">
    <location>
        <begin position="44"/>
        <end position="163"/>
    </location>
</feature>
<dbReference type="Gramene" id="KJB22664">
    <property type="protein sequence ID" value="KJB22664"/>
    <property type="gene ID" value="B456_004G059700"/>
</dbReference>
<evidence type="ECO:0000256" key="11">
    <source>
        <dbReference type="ARBA" id="ARBA00023160"/>
    </source>
</evidence>
<evidence type="ECO:0000256" key="9">
    <source>
        <dbReference type="ARBA" id="ARBA00023004"/>
    </source>
</evidence>
<dbReference type="Proteomes" id="UP000032304">
    <property type="component" value="Chromosome 4"/>
</dbReference>
<dbReference type="GO" id="GO:0034440">
    <property type="term" value="P:lipid oxidation"/>
    <property type="evidence" value="ECO:0007669"/>
    <property type="project" value="InterPro"/>
</dbReference>
<organism evidence="19 20">
    <name type="scientific">Gossypium raimondii</name>
    <name type="common">Peruvian cotton</name>
    <name type="synonym">Gossypium klotzschianum subsp. raimondii</name>
    <dbReference type="NCBI Taxonomy" id="29730"/>
    <lineage>
        <taxon>Eukaryota</taxon>
        <taxon>Viridiplantae</taxon>
        <taxon>Streptophyta</taxon>
        <taxon>Embryophyta</taxon>
        <taxon>Tracheophyta</taxon>
        <taxon>Spermatophyta</taxon>
        <taxon>Magnoliopsida</taxon>
        <taxon>eudicotyledons</taxon>
        <taxon>Gunneridae</taxon>
        <taxon>Pentapetalae</taxon>
        <taxon>rosids</taxon>
        <taxon>malvids</taxon>
        <taxon>Malvales</taxon>
        <taxon>Malvaceae</taxon>
        <taxon>Malvoideae</taxon>
        <taxon>Gossypium</taxon>
    </lineage>
</organism>
<dbReference type="Gene3D" id="3.10.450.60">
    <property type="match status" value="1"/>
</dbReference>
<dbReference type="Gene3D" id="1.20.245.10">
    <property type="entry name" value="Lipoxygenase-1, Domain 5"/>
    <property type="match status" value="1"/>
</dbReference>
<comment type="pathway">
    <text evidence="14">Lipid metabolism; oxylipin biosynthesis.</text>
</comment>
<keyword evidence="6" id="KW-0276">Fatty acid metabolism</keyword>
<evidence type="ECO:0000256" key="10">
    <source>
        <dbReference type="ARBA" id="ARBA00023098"/>
    </source>
</evidence>
<evidence type="ECO:0000313" key="20">
    <source>
        <dbReference type="Proteomes" id="UP000032304"/>
    </source>
</evidence>
<keyword evidence="5 14" id="KW-0925">Oxylipin biosynthesis</keyword>
<dbReference type="STRING" id="29730.A0A0D2QSL4"/>
<feature type="domain" description="Lipoxygenase" evidence="18">
    <location>
        <begin position="166"/>
        <end position="999"/>
    </location>
</feature>
<dbReference type="UniPathway" id="UPA00382"/>
<keyword evidence="9 13" id="KW-0408">Iron</keyword>
<dbReference type="EC" id="1.13.11.-" evidence="14"/>
<evidence type="ECO:0000256" key="16">
    <source>
        <dbReference type="SAM" id="MobiDB-lite"/>
    </source>
</evidence>
<proteinExistence type="inferred from homology"/>
<dbReference type="GO" id="GO:0016702">
    <property type="term" value="F:oxidoreductase activity, acting on single donors with incorporation of molecular oxygen, incorporation of two atoms of oxygen"/>
    <property type="evidence" value="ECO:0007669"/>
    <property type="project" value="InterPro"/>
</dbReference>
<evidence type="ECO:0000256" key="6">
    <source>
        <dbReference type="ARBA" id="ARBA00022832"/>
    </source>
</evidence>
<evidence type="ECO:0000256" key="2">
    <source>
        <dbReference type="ARBA" id="ARBA00009419"/>
    </source>
</evidence>
<evidence type="ECO:0000256" key="7">
    <source>
        <dbReference type="ARBA" id="ARBA00022964"/>
    </source>
</evidence>
<keyword evidence="10" id="KW-0443">Lipid metabolism</keyword>
<evidence type="ECO:0000256" key="3">
    <source>
        <dbReference type="ARBA" id="ARBA00022516"/>
    </source>
</evidence>
<keyword evidence="11 14" id="KW-0275">Fatty acid biosynthesis</keyword>
<dbReference type="GO" id="GO:0031408">
    <property type="term" value="P:oxylipin biosynthetic process"/>
    <property type="evidence" value="ECO:0007669"/>
    <property type="project" value="UniProtKB-UniRule"/>
</dbReference>
<dbReference type="GO" id="GO:0006633">
    <property type="term" value="P:fatty acid biosynthetic process"/>
    <property type="evidence" value="ECO:0007669"/>
    <property type="project" value="UniProtKB-KW"/>
</dbReference>
<dbReference type="SUPFAM" id="SSF48484">
    <property type="entry name" value="Lipoxigenase"/>
    <property type="match status" value="1"/>
</dbReference>
<dbReference type="PROSITE" id="PS00081">
    <property type="entry name" value="LIPOXYGENASE_2"/>
    <property type="match status" value="1"/>
</dbReference>
<dbReference type="PROSITE" id="PS51393">
    <property type="entry name" value="LIPOXYGENASE_3"/>
    <property type="match status" value="1"/>
</dbReference>
<dbReference type="InterPro" id="IPR020834">
    <property type="entry name" value="LipOase_CS"/>
</dbReference>
<evidence type="ECO:0000259" key="18">
    <source>
        <dbReference type="PROSITE" id="PS51393"/>
    </source>
</evidence>
<comment type="similarity">
    <text evidence="2 13">Belongs to the lipoxygenase family.</text>
</comment>
<feature type="region of interest" description="Disordered" evidence="16">
    <location>
        <begin position="967"/>
        <end position="999"/>
    </location>
</feature>
<dbReference type="PANTHER" id="PTHR11771">
    <property type="entry name" value="LIPOXYGENASE"/>
    <property type="match status" value="1"/>
</dbReference>
<dbReference type="PROSITE" id="PS00711">
    <property type="entry name" value="LIPOXYGENASE_1"/>
    <property type="match status" value="1"/>
</dbReference>
<evidence type="ECO:0000256" key="12">
    <source>
        <dbReference type="PROSITE-ProRule" id="PRU00152"/>
    </source>
</evidence>
<comment type="cofactor">
    <cofactor evidence="1 13">
        <name>Fe cation</name>
        <dbReference type="ChEBI" id="CHEBI:24875"/>
    </cofactor>
</comment>
<keyword evidence="7 13" id="KW-0223">Dioxygenase</keyword>
<gene>
    <name evidence="19" type="ORF">B456_004G059700</name>
</gene>
<dbReference type="GO" id="GO:0046872">
    <property type="term" value="F:metal ion binding"/>
    <property type="evidence" value="ECO:0007669"/>
    <property type="project" value="UniProtKB-UniRule"/>
</dbReference>
<dbReference type="InterPro" id="IPR027433">
    <property type="entry name" value="Lipoxygenase_dom_3"/>
</dbReference>
<comment type="caution">
    <text evidence="12">Lacks conserved residue(s) required for the propagation of feature annotation.</text>
</comment>
<evidence type="ECO:0000256" key="1">
    <source>
        <dbReference type="ARBA" id="ARBA00001962"/>
    </source>
</evidence>
<dbReference type="Pfam" id="PF00305">
    <property type="entry name" value="Lipoxygenase"/>
    <property type="match status" value="4"/>
</dbReference>
<dbReference type="SUPFAM" id="SSF49723">
    <property type="entry name" value="Lipase/lipooxygenase domain (PLAT/LH2 domain)"/>
    <property type="match status" value="1"/>
</dbReference>
<keyword evidence="3 14" id="KW-0444">Lipid biosynthesis</keyword>
<evidence type="ECO:0000256" key="8">
    <source>
        <dbReference type="ARBA" id="ARBA00023002"/>
    </source>
</evidence>
<dbReference type="eggNOG" id="ENOG502QU8Q">
    <property type="taxonomic scope" value="Eukaryota"/>
</dbReference>
<dbReference type="InterPro" id="IPR000907">
    <property type="entry name" value="LipOase"/>
</dbReference>
<dbReference type="PRINTS" id="PR00087">
    <property type="entry name" value="LIPOXYGENASE"/>
</dbReference>
<dbReference type="Gene3D" id="4.10.375.10">
    <property type="entry name" value="Lipoxygenase-1, Domain 2"/>
    <property type="match status" value="1"/>
</dbReference>
<reference evidence="19 20" key="1">
    <citation type="journal article" date="2012" name="Nature">
        <title>Repeated polyploidization of Gossypium genomes and the evolution of spinnable cotton fibres.</title>
        <authorList>
            <person name="Paterson A.H."/>
            <person name="Wendel J.F."/>
            <person name="Gundlach H."/>
            <person name="Guo H."/>
            <person name="Jenkins J."/>
            <person name="Jin D."/>
            <person name="Llewellyn D."/>
            <person name="Showmaker K.C."/>
            <person name="Shu S."/>
            <person name="Udall J."/>
            <person name="Yoo M.J."/>
            <person name="Byers R."/>
            <person name="Chen W."/>
            <person name="Doron-Faigenboim A."/>
            <person name="Duke M.V."/>
            <person name="Gong L."/>
            <person name="Grimwood J."/>
            <person name="Grover C."/>
            <person name="Grupp K."/>
            <person name="Hu G."/>
            <person name="Lee T.H."/>
            <person name="Li J."/>
            <person name="Lin L."/>
            <person name="Liu T."/>
            <person name="Marler B.S."/>
            <person name="Page J.T."/>
            <person name="Roberts A.W."/>
            <person name="Romanel E."/>
            <person name="Sanders W.S."/>
            <person name="Szadkowski E."/>
            <person name="Tan X."/>
            <person name="Tang H."/>
            <person name="Xu C."/>
            <person name="Wang J."/>
            <person name="Wang Z."/>
            <person name="Zhang D."/>
            <person name="Zhang L."/>
            <person name="Ashrafi H."/>
            <person name="Bedon F."/>
            <person name="Bowers J.E."/>
            <person name="Brubaker C.L."/>
            <person name="Chee P.W."/>
            <person name="Das S."/>
            <person name="Gingle A.R."/>
            <person name="Haigler C.H."/>
            <person name="Harker D."/>
            <person name="Hoffmann L.V."/>
            <person name="Hovav R."/>
            <person name="Jones D.C."/>
            <person name="Lemke C."/>
            <person name="Mansoor S."/>
            <person name="ur Rahman M."/>
            <person name="Rainville L.N."/>
            <person name="Rambani A."/>
            <person name="Reddy U.K."/>
            <person name="Rong J.K."/>
            <person name="Saranga Y."/>
            <person name="Scheffler B.E."/>
            <person name="Scheffler J.A."/>
            <person name="Stelly D.M."/>
            <person name="Triplett B.A."/>
            <person name="Van Deynze A."/>
            <person name="Vaslin M.F."/>
            <person name="Waghmare V.N."/>
            <person name="Walford S.A."/>
            <person name="Wright R.J."/>
            <person name="Zaki E.A."/>
            <person name="Zhang T."/>
            <person name="Dennis E.S."/>
            <person name="Mayer K.F."/>
            <person name="Peterson D.G."/>
            <person name="Rokhsar D.S."/>
            <person name="Wang X."/>
            <person name="Schmutz J."/>
        </authorList>
    </citation>
    <scope>NUCLEOTIDE SEQUENCE [LARGE SCALE GENOMIC DNA]</scope>
</reference>
<dbReference type="InterPro" id="IPR020833">
    <property type="entry name" value="LipOase_Fe_BS"/>
</dbReference>
<name>A0A0D2QSL4_GOSRA</name>
<dbReference type="Gene3D" id="2.60.60.20">
    <property type="entry name" value="PLAT/LH2 domain"/>
    <property type="match status" value="1"/>
</dbReference>